<comment type="similarity">
    <text evidence="1">Belongs to the catalase family.</text>
</comment>
<keyword evidence="6 10" id="KW-0560">Oxidoreductase</keyword>
<dbReference type="HOGENOM" id="CLU_010645_1_0_5"/>
<evidence type="ECO:0000256" key="7">
    <source>
        <dbReference type="ARBA" id="ARBA00023004"/>
    </source>
</evidence>
<keyword evidence="11" id="KW-1185">Reference proteome</keyword>
<evidence type="ECO:0000313" key="10">
    <source>
        <dbReference type="EMBL" id="EPX81828.1"/>
    </source>
</evidence>
<dbReference type="SMART" id="SM01060">
    <property type="entry name" value="Catalase"/>
    <property type="match status" value="1"/>
</dbReference>
<dbReference type="GO" id="GO:0042542">
    <property type="term" value="P:response to hydrogen peroxide"/>
    <property type="evidence" value="ECO:0007669"/>
    <property type="project" value="TreeGrafter"/>
</dbReference>
<dbReference type="GO" id="GO:0042744">
    <property type="term" value="P:hydrogen peroxide catabolic process"/>
    <property type="evidence" value="ECO:0007669"/>
    <property type="project" value="UniProtKB-KW"/>
</dbReference>
<dbReference type="GO" id="GO:0005737">
    <property type="term" value="C:cytoplasm"/>
    <property type="evidence" value="ECO:0007669"/>
    <property type="project" value="TreeGrafter"/>
</dbReference>
<keyword evidence="7" id="KW-0408">Iron</keyword>
<evidence type="ECO:0000256" key="5">
    <source>
        <dbReference type="ARBA" id="ARBA00022723"/>
    </source>
</evidence>
<evidence type="ECO:0000256" key="4">
    <source>
        <dbReference type="ARBA" id="ARBA00022617"/>
    </source>
</evidence>
<dbReference type="PANTHER" id="PTHR11465:SF9">
    <property type="entry name" value="CATALASE"/>
    <property type="match status" value="1"/>
</dbReference>
<dbReference type="GO" id="GO:0046872">
    <property type="term" value="F:metal ion binding"/>
    <property type="evidence" value="ECO:0007669"/>
    <property type="project" value="UniProtKB-KW"/>
</dbReference>
<dbReference type="PATRIC" id="fig|1123360.3.peg.383"/>
<dbReference type="SUPFAM" id="SSF56634">
    <property type="entry name" value="Heme-dependent catalase-like"/>
    <property type="match status" value="1"/>
</dbReference>
<evidence type="ECO:0000259" key="9">
    <source>
        <dbReference type="SMART" id="SM01060"/>
    </source>
</evidence>
<dbReference type="PRINTS" id="PR00067">
    <property type="entry name" value="CATALASE"/>
</dbReference>
<dbReference type="InterPro" id="IPR010582">
    <property type="entry name" value="Catalase_immune_responsive"/>
</dbReference>
<dbReference type="GO" id="GO:0020037">
    <property type="term" value="F:heme binding"/>
    <property type="evidence" value="ECO:0007669"/>
    <property type="project" value="InterPro"/>
</dbReference>
<dbReference type="EC" id="1.11.1.6" evidence="2"/>
<dbReference type="eggNOG" id="COG0753">
    <property type="taxonomic scope" value="Bacteria"/>
</dbReference>
<evidence type="ECO:0000256" key="1">
    <source>
        <dbReference type="ARBA" id="ARBA00005329"/>
    </source>
</evidence>
<dbReference type="InterPro" id="IPR020835">
    <property type="entry name" value="Catalase_sf"/>
</dbReference>
<evidence type="ECO:0000313" key="11">
    <source>
        <dbReference type="Proteomes" id="UP000015351"/>
    </source>
</evidence>
<evidence type="ECO:0000256" key="6">
    <source>
        <dbReference type="ARBA" id="ARBA00023002"/>
    </source>
</evidence>
<dbReference type="Pfam" id="PF00199">
    <property type="entry name" value="Catalase"/>
    <property type="match status" value="1"/>
</dbReference>
<keyword evidence="4" id="KW-0349">Heme</keyword>
<dbReference type="EMBL" id="AONI01000005">
    <property type="protein sequence ID" value="EPX81828.1"/>
    <property type="molecule type" value="Genomic_DNA"/>
</dbReference>
<feature type="domain" description="Catalase core" evidence="9">
    <location>
        <begin position="1"/>
        <end position="130"/>
    </location>
</feature>
<dbReference type="AlphaFoldDB" id="S9QQB4"/>
<dbReference type="STRING" id="1123360.thalar_00386"/>
<keyword evidence="8" id="KW-0376">Hydrogen peroxide</keyword>
<dbReference type="PANTHER" id="PTHR11465">
    <property type="entry name" value="CATALASE"/>
    <property type="match status" value="1"/>
</dbReference>
<dbReference type="InterPro" id="IPR018028">
    <property type="entry name" value="Catalase"/>
</dbReference>
<dbReference type="PROSITE" id="PS00437">
    <property type="entry name" value="CATALASE_1"/>
    <property type="match status" value="1"/>
</dbReference>
<accession>S9QQB4</accession>
<evidence type="ECO:0000256" key="3">
    <source>
        <dbReference type="ARBA" id="ARBA00022559"/>
    </source>
</evidence>
<protein>
    <recommendedName>
        <fullName evidence="2">catalase</fullName>
        <ecNumber evidence="2">1.11.1.6</ecNumber>
    </recommendedName>
</protein>
<dbReference type="Proteomes" id="UP000015351">
    <property type="component" value="Unassembled WGS sequence"/>
</dbReference>
<dbReference type="InterPro" id="IPR002226">
    <property type="entry name" value="Catalase_haem_BS"/>
</dbReference>
<keyword evidence="5" id="KW-0479">Metal-binding</keyword>
<gene>
    <name evidence="10" type="ORF">thalar_00386</name>
</gene>
<comment type="caution">
    <text evidence="10">The sequence shown here is derived from an EMBL/GenBank/DDBJ whole genome shotgun (WGS) entry which is preliminary data.</text>
</comment>
<reference evidence="11" key="1">
    <citation type="journal article" date="2013" name="Stand. Genomic Sci.">
        <title>Genome sequence of the Litoreibacter arenae type strain (DSM 19593(T)), a member of the Roseobacter clade isolated from sea sand.</title>
        <authorList>
            <person name="Riedel T."/>
            <person name="Fiebig A."/>
            <person name="Petersen J."/>
            <person name="Gronow S."/>
            <person name="Kyrpides N.C."/>
            <person name="Goker M."/>
            <person name="Klenk H.P."/>
        </authorList>
    </citation>
    <scope>NUCLEOTIDE SEQUENCE [LARGE SCALE GENOMIC DNA]</scope>
    <source>
        <strain evidence="11">DSM 19593</strain>
    </source>
</reference>
<keyword evidence="3 10" id="KW-0575">Peroxidase</keyword>
<organism evidence="10 11">
    <name type="scientific">Litoreibacter arenae DSM 19593</name>
    <dbReference type="NCBI Taxonomy" id="1123360"/>
    <lineage>
        <taxon>Bacteria</taxon>
        <taxon>Pseudomonadati</taxon>
        <taxon>Pseudomonadota</taxon>
        <taxon>Alphaproteobacteria</taxon>
        <taxon>Rhodobacterales</taxon>
        <taxon>Roseobacteraceae</taxon>
        <taxon>Litoreibacter</taxon>
    </lineage>
</organism>
<dbReference type="Gene3D" id="2.40.180.10">
    <property type="entry name" value="Catalase core domain"/>
    <property type="match status" value="1"/>
</dbReference>
<dbReference type="GO" id="GO:0004096">
    <property type="term" value="F:catalase activity"/>
    <property type="evidence" value="ECO:0007669"/>
    <property type="project" value="UniProtKB-EC"/>
</dbReference>
<dbReference type="InterPro" id="IPR011614">
    <property type="entry name" value="Catalase_core"/>
</dbReference>
<sequence>MQIMPFEEAKTYRFNPFDLTKVWPHADYPLIEVGKLTLNKNPTDFHTQIEQAAFAPDSLVRGIGLSPDKMLLGRSFSYSDAHRARLGANFAQIPVNRPKSPVHSYSKDGAMRVDNVSDPVYAPNSYGGPHADPSLTDDAGKWHADGDMVRSAYTLREDDDDWGQAGTLVRDVLDDAARDRLVSNIVGHLKGGVSEPILKRAFEYWRNVDKTLGERVEKGVREG</sequence>
<evidence type="ECO:0000256" key="8">
    <source>
        <dbReference type="ARBA" id="ARBA00023324"/>
    </source>
</evidence>
<dbReference type="PROSITE" id="PS51402">
    <property type="entry name" value="CATALASE_3"/>
    <property type="match status" value="1"/>
</dbReference>
<evidence type="ECO:0000256" key="2">
    <source>
        <dbReference type="ARBA" id="ARBA00012314"/>
    </source>
</evidence>
<name>S9QQB4_9RHOB</name>
<dbReference type="Pfam" id="PF06628">
    <property type="entry name" value="Catalase-rel"/>
    <property type="match status" value="1"/>
</dbReference>
<proteinExistence type="inferred from homology"/>